<protein>
    <submittedName>
        <fullName evidence="1">Uncharacterized protein</fullName>
    </submittedName>
</protein>
<sequence length="60" mass="6725">MHGFFLFQNSRWHACTQNRCLFMHVAPMCQPAPASSTATENLRSQFKPGITLSTTIQPAD</sequence>
<evidence type="ECO:0000313" key="2">
    <source>
        <dbReference type="Proteomes" id="UP000036987"/>
    </source>
</evidence>
<dbReference type="Proteomes" id="UP000036987">
    <property type="component" value="Unassembled WGS sequence"/>
</dbReference>
<gene>
    <name evidence="1" type="ORF">ZOSMA_46G00580</name>
</gene>
<reference evidence="2" key="1">
    <citation type="journal article" date="2016" name="Nature">
        <title>The genome of the seagrass Zostera marina reveals angiosperm adaptation to the sea.</title>
        <authorList>
            <person name="Olsen J.L."/>
            <person name="Rouze P."/>
            <person name="Verhelst B."/>
            <person name="Lin Y.-C."/>
            <person name="Bayer T."/>
            <person name="Collen J."/>
            <person name="Dattolo E."/>
            <person name="De Paoli E."/>
            <person name="Dittami S."/>
            <person name="Maumus F."/>
            <person name="Michel G."/>
            <person name="Kersting A."/>
            <person name="Lauritano C."/>
            <person name="Lohaus R."/>
            <person name="Toepel M."/>
            <person name="Tonon T."/>
            <person name="Vanneste K."/>
            <person name="Amirebrahimi M."/>
            <person name="Brakel J."/>
            <person name="Bostroem C."/>
            <person name="Chovatia M."/>
            <person name="Grimwood J."/>
            <person name="Jenkins J.W."/>
            <person name="Jueterbock A."/>
            <person name="Mraz A."/>
            <person name="Stam W.T."/>
            <person name="Tice H."/>
            <person name="Bornberg-Bauer E."/>
            <person name="Green P.J."/>
            <person name="Pearson G.A."/>
            <person name="Procaccini G."/>
            <person name="Duarte C.M."/>
            <person name="Schmutz J."/>
            <person name="Reusch T.B.H."/>
            <person name="Van de Peer Y."/>
        </authorList>
    </citation>
    <scope>NUCLEOTIDE SEQUENCE [LARGE SCALE GENOMIC DNA]</scope>
    <source>
        <strain evidence="2">cv. Finnish</strain>
    </source>
</reference>
<proteinExistence type="predicted"/>
<dbReference type="EMBL" id="LFYR01001368">
    <property type="protein sequence ID" value="KMZ62383.1"/>
    <property type="molecule type" value="Genomic_DNA"/>
</dbReference>
<accession>A0A0K9P069</accession>
<organism evidence="1 2">
    <name type="scientific">Zostera marina</name>
    <name type="common">Eelgrass</name>
    <dbReference type="NCBI Taxonomy" id="29655"/>
    <lineage>
        <taxon>Eukaryota</taxon>
        <taxon>Viridiplantae</taxon>
        <taxon>Streptophyta</taxon>
        <taxon>Embryophyta</taxon>
        <taxon>Tracheophyta</taxon>
        <taxon>Spermatophyta</taxon>
        <taxon>Magnoliopsida</taxon>
        <taxon>Liliopsida</taxon>
        <taxon>Zosteraceae</taxon>
        <taxon>Zostera</taxon>
    </lineage>
</organism>
<keyword evidence="2" id="KW-1185">Reference proteome</keyword>
<comment type="caution">
    <text evidence="1">The sequence shown here is derived from an EMBL/GenBank/DDBJ whole genome shotgun (WGS) entry which is preliminary data.</text>
</comment>
<name>A0A0K9P069_ZOSMR</name>
<evidence type="ECO:0000313" key="1">
    <source>
        <dbReference type="EMBL" id="KMZ62383.1"/>
    </source>
</evidence>
<dbReference type="AlphaFoldDB" id="A0A0K9P069"/>